<dbReference type="GO" id="GO:0004515">
    <property type="term" value="F:nicotinate-nucleotide adenylyltransferase activity"/>
    <property type="evidence" value="ECO:0007669"/>
    <property type="project" value="UniProtKB-UniRule"/>
</dbReference>
<keyword evidence="6 10" id="KW-0547">Nucleotide-binding</keyword>
<evidence type="ECO:0000313" key="13">
    <source>
        <dbReference type="Proteomes" id="UP000516361"/>
    </source>
</evidence>
<dbReference type="HAMAP" id="MF_00244">
    <property type="entry name" value="NaMN_adenylyltr"/>
    <property type="match status" value="1"/>
</dbReference>
<keyword evidence="8 10" id="KW-0520">NAD</keyword>
<dbReference type="SUPFAM" id="SSF52374">
    <property type="entry name" value="Nucleotidylyl transferase"/>
    <property type="match status" value="1"/>
</dbReference>
<name>A0A7G1G6Q5_9BACT</name>
<keyword evidence="3 10" id="KW-0662">Pyridine nucleotide biosynthesis</keyword>
<protein>
    <recommendedName>
        <fullName evidence="10">Probable nicotinate-nucleotide adenylyltransferase</fullName>
        <ecNumber evidence="10">2.7.7.18</ecNumber>
    </recommendedName>
    <alternativeName>
        <fullName evidence="10">Deamido-NAD(+) diphosphorylase</fullName>
    </alternativeName>
    <alternativeName>
        <fullName evidence="10">Deamido-NAD(+) pyrophosphorylase</fullName>
    </alternativeName>
    <alternativeName>
        <fullName evidence="10">Nicotinate mononucleotide adenylyltransferase</fullName>
        <shortName evidence="10">NaMN adenylyltransferase</shortName>
    </alternativeName>
</protein>
<comment type="function">
    <text evidence="1 10">Catalyzes the reversible adenylation of nicotinate mononucleotide (NaMN) to nicotinic acid adenine dinucleotide (NaAD).</text>
</comment>
<dbReference type="CDD" id="cd02165">
    <property type="entry name" value="NMNAT"/>
    <property type="match status" value="1"/>
</dbReference>
<evidence type="ECO:0000256" key="9">
    <source>
        <dbReference type="ARBA" id="ARBA00048721"/>
    </source>
</evidence>
<evidence type="ECO:0000256" key="8">
    <source>
        <dbReference type="ARBA" id="ARBA00023027"/>
    </source>
</evidence>
<evidence type="ECO:0000256" key="6">
    <source>
        <dbReference type="ARBA" id="ARBA00022741"/>
    </source>
</evidence>
<keyword evidence="13" id="KW-1185">Reference proteome</keyword>
<dbReference type="EC" id="2.7.7.18" evidence="10"/>
<comment type="catalytic activity">
    <reaction evidence="9 10">
        <text>nicotinate beta-D-ribonucleotide + ATP + H(+) = deamido-NAD(+) + diphosphate</text>
        <dbReference type="Rhea" id="RHEA:22860"/>
        <dbReference type="ChEBI" id="CHEBI:15378"/>
        <dbReference type="ChEBI" id="CHEBI:30616"/>
        <dbReference type="ChEBI" id="CHEBI:33019"/>
        <dbReference type="ChEBI" id="CHEBI:57502"/>
        <dbReference type="ChEBI" id="CHEBI:58437"/>
        <dbReference type="EC" id="2.7.7.18"/>
    </reaction>
</comment>
<dbReference type="PANTHER" id="PTHR39321:SF3">
    <property type="entry name" value="PHOSPHOPANTETHEINE ADENYLYLTRANSFERASE"/>
    <property type="match status" value="1"/>
</dbReference>
<dbReference type="InterPro" id="IPR005248">
    <property type="entry name" value="NadD/NMNAT"/>
</dbReference>
<dbReference type="FunCoup" id="A0A7G1G6Q5">
    <property type="interactions" value="341"/>
</dbReference>
<dbReference type="NCBIfam" id="TIGR00482">
    <property type="entry name" value="nicotinate (nicotinamide) nucleotide adenylyltransferase"/>
    <property type="match status" value="1"/>
</dbReference>
<dbReference type="Gene3D" id="3.40.50.620">
    <property type="entry name" value="HUPs"/>
    <property type="match status" value="1"/>
</dbReference>
<keyword evidence="4 10" id="KW-0808">Transferase</keyword>
<evidence type="ECO:0000256" key="5">
    <source>
        <dbReference type="ARBA" id="ARBA00022695"/>
    </source>
</evidence>
<dbReference type="Proteomes" id="UP000516361">
    <property type="component" value="Chromosome"/>
</dbReference>
<proteinExistence type="inferred from homology"/>
<dbReference type="InParanoid" id="A0A7G1G6Q5"/>
<sequence length="185" mass="21787">MIVLFGGTFNPPHIAHKIIAEVAYDELKPSRFLIIPASVPPHKTNNFIVDFNIRYNWLKKVFSSKFEISNIENKLPKPSYSFQTIEYFSKKDKVILLIGEDSLLNFKKWYKWEEILKKCTLAVYPRFFKNKINTDIPYIKINSPLIDISSTTIRNRITQKKTINGMVEDKIKDEIIKVYTYFTQI</sequence>
<dbReference type="InterPro" id="IPR014729">
    <property type="entry name" value="Rossmann-like_a/b/a_fold"/>
</dbReference>
<organism evidence="12 13">
    <name type="scientific">Tepiditoga spiralis</name>
    <dbReference type="NCBI Taxonomy" id="2108365"/>
    <lineage>
        <taxon>Bacteria</taxon>
        <taxon>Thermotogati</taxon>
        <taxon>Thermotogota</taxon>
        <taxon>Thermotogae</taxon>
        <taxon>Petrotogales</taxon>
        <taxon>Petrotogaceae</taxon>
        <taxon>Tepiditoga</taxon>
    </lineage>
</organism>
<reference evidence="12 13" key="1">
    <citation type="submission" date="2018-06" db="EMBL/GenBank/DDBJ databases">
        <title>Genome sequencing of Oceanotoga sp. sy52.</title>
        <authorList>
            <person name="Mori K."/>
        </authorList>
    </citation>
    <scope>NUCLEOTIDE SEQUENCE [LARGE SCALE GENOMIC DNA]</scope>
    <source>
        <strain evidence="13">sy52</strain>
    </source>
</reference>
<evidence type="ECO:0000313" key="12">
    <source>
        <dbReference type="EMBL" id="BBE31865.1"/>
    </source>
</evidence>
<evidence type="ECO:0000256" key="7">
    <source>
        <dbReference type="ARBA" id="ARBA00022840"/>
    </source>
</evidence>
<evidence type="ECO:0000256" key="3">
    <source>
        <dbReference type="ARBA" id="ARBA00022642"/>
    </source>
</evidence>
<gene>
    <name evidence="10 12" type="primary">nadD</name>
    <name evidence="12" type="ORF">OSSY52_20060</name>
</gene>
<dbReference type="GO" id="GO:0005524">
    <property type="term" value="F:ATP binding"/>
    <property type="evidence" value="ECO:0007669"/>
    <property type="project" value="UniProtKB-KW"/>
</dbReference>
<comment type="pathway">
    <text evidence="2 10">Cofactor biosynthesis; NAD(+) biosynthesis; deamido-NAD(+) from nicotinate D-ribonucleotide: step 1/1.</text>
</comment>
<evidence type="ECO:0000256" key="4">
    <source>
        <dbReference type="ARBA" id="ARBA00022679"/>
    </source>
</evidence>
<dbReference type="KEGG" id="ocy:OSSY52_20060"/>
<dbReference type="AlphaFoldDB" id="A0A7G1G6Q5"/>
<evidence type="ECO:0000256" key="2">
    <source>
        <dbReference type="ARBA" id="ARBA00005019"/>
    </source>
</evidence>
<dbReference type="Pfam" id="PF01467">
    <property type="entry name" value="CTP_transf_like"/>
    <property type="match status" value="1"/>
</dbReference>
<dbReference type="PANTHER" id="PTHR39321">
    <property type="entry name" value="NICOTINATE-NUCLEOTIDE ADENYLYLTRANSFERASE-RELATED"/>
    <property type="match status" value="1"/>
</dbReference>
<evidence type="ECO:0000256" key="10">
    <source>
        <dbReference type="HAMAP-Rule" id="MF_00244"/>
    </source>
</evidence>
<dbReference type="UniPathway" id="UPA00253">
    <property type="reaction ID" value="UER00332"/>
</dbReference>
<keyword evidence="7 10" id="KW-0067">ATP-binding</keyword>
<dbReference type="RefSeq" id="WP_190614687.1">
    <property type="nucleotide sequence ID" value="NZ_AP018712.1"/>
</dbReference>
<keyword evidence="5 10" id="KW-0548">Nucleotidyltransferase</keyword>
<evidence type="ECO:0000256" key="1">
    <source>
        <dbReference type="ARBA" id="ARBA00002324"/>
    </source>
</evidence>
<dbReference type="GO" id="GO:0009435">
    <property type="term" value="P:NAD+ biosynthetic process"/>
    <property type="evidence" value="ECO:0007669"/>
    <property type="project" value="UniProtKB-UniRule"/>
</dbReference>
<dbReference type="InterPro" id="IPR004821">
    <property type="entry name" value="Cyt_trans-like"/>
</dbReference>
<accession>A0A7G1G6Q5</accession>
<evidence type="ECO:0000259" key="11">
    <source>
        <dbReference type="Pfam" id="PF01467"/>
    </source>
</evidence>
<dbReference type="EMBL" id="AP018712">
    <property type="protein sequence ID" value="BBE31865.1"/>
    <property type="molecule type" value="Genomic_DNA"/>
</dbReference>
<comment type="similarity">
    <text evidence="10">Belongs to the NadD family.</text>
</comment>
<feature type="domain" description="Cytidyltransferase-like" evidence="11">
    <location>
        <begin position="4"/>
        <end position="156"/>
    </location>
</feature>